<reference evidence="1 2" key="1">
    <citation type="journal article" date="2022" name="bioRxiv">
        <title>Genomics of Preaxostyla Flagellates Illuminates Evolutionary Transitions and the Path Towards Mitochondrial Loss.</title>
        <authorList>
            <person name="Novak L.V.F."/>
            <person name="Treitli S.C."/>
            <person name="Pyrih J."/>
            <person name="Halakuc P."/>
            <person name="Pipaliya S.V."/>
            <person name="Vacek V."/>
            <person name="Brzon O."/>
            <person name="Soukal P."/>
            <person name="Eme L."/>
            <person name="Dacks J.B."/>
            <person name="Karnkowska A."/>
            <person name="Elias M."/>
            <person name="Hampl V."/>
        </authorList>
    </citation>
    <scope>NUCLEOTIDE SEQUENCE [LARGE SCALE GENOMIC DNA]</scope>
    <source>
        <strain evidence="1">NAU3</strain>
        <tissue evidence="1">Gut</tissue>
    </source>
</reference>
<name>A0ABQ9WY50_9EUKA</name>
<gene>
    <name evidence="1" type="ORF">BLNAU_20694</name>
</gene>
<organism evidence="1 2">
    <name type="scientific">Blattamonas nauphoetae</name>
    <dbReference type="NCBI Taxonomy" id="2049346"/>
    <lineage>
        <taxon>Eukaryota</taxon>
        <taxon>Metamonada</taxon>
        <taxon>Preaxostyla</taxon>
        <taxon>Oxymonadida</taxon>
        <taxon>Blattamonas</taxon>
    </lineage>
</organism>
<proteinExistence type="predicted"/>
<dbReference type="Proteomes" id="UP001281761">
    <property type="component" value="Unassembled WGS sequence"/>
</dbReference>
<sequence>MVALVKHFVASGDLILRSLGITAAVDINNHREMIFQKVVIPSSQFLRFLISNRRVLNGDLLDSFMQLLVKLLRISPYHLPTLEFIVASPIVMAFSRCFSIVESRLQLWTPLNNIVHLQSQWKKECREVVQSGKQTVPALDPEGFESSIEQTLMCNKDVRIETNSLESLHTHFCGLSSDAGNDVIAGAV</sequence>
<accession>A0ABQ9WY50</accession>
<dbReference type="EMBL" id="JARBJD010000301">
    <property type="protein sequence ID" value="KAK2944392.1"/>
    <property type="molecule type" value="Genomic_DNA"/>
</dbReference>
<comment type="caution">
    <text evidence="1">The sequence shown here is derived from an EMBL/GenBank/DDBJ whole genome shotgun (WGS) entry which is preliminary data.</text>
</comment>
<evidence type="ECO:0000313" key="2">
    <source>
        <dbReference type="Proteomes" id="UP001281761"/>
    </source>
</evidence>
<evidence type="ECO:0000313" key="1">
    <source>
        <dbReference type="EMBL" id="KAK2944392.1"/>
    </source>
</evidence>
<keyword evidence="2" id="KW-1185">Reference proteome</keyword>
<protein>
    <submittedName>
        <fullName evidence="1">Uncharacterized protein</fullName>
    </submittedName>
</protein>